<feature type="compositionally biased region" description="Polar residues" evidence="1">
    <location>
        <begin position="148"/>
        <end position="163"/>
    </location>
</feature>
<keyword evidence="3" id="KW-1185">Reference proteome</keyword>
<protein>
    <submittedName>
        <fullName evidence="2">Uncharacterized protein</fullName>
    </submittedName>
</protein>
<dbReference type="Proteomes" id="UP000316759">
    <property type="component" value="Unassembled WGS sequence"/>
</dbReference>
<feature type="region of interest" description="Disordered" evidence="1">
    <location>
        <begin position="92"/>
        <end position="203"/>
    </location>
</feature>
<evidence type="ECO:0000256" key="1">
    <source>
        <dbReference type="SAM" id="MobiDB-lite"/>
    </source>
</evidence>
<reference evidence="2 3" key="1">
    <citation type="submission" date="2019-04" db="EMBL/GenBank/DDBJ databases">
        <title>Annotation for the trematode Fasciola gigantica.</title>
        <authorList>
            <person name="Choi Y.-J."/>
        </authorList>
    </citation>
    <scope>NUCLEOTIDE SEQUENCE [LARGE SCALE GENOMIC DNA]</scope>
    <source>
        <strain evidence="2">Uganda_cow_1</strain>
    </source>
</reference>
<comment type="caution">
    <text evidence="2">The sequence shown here is derived from an EMBL/GenBank/DDBJ whole genome shotgun (WGS) entry which is preliminary data.</text>
</comment>
<feature type="compositionally biased region" description="Pro residues" evidence="1">
    <location>
        <begin position="94"/>
        <end position="104"/>
    </location>
</feature>
<dbReference type="OrthoDB" id="6280324at2759"/>
<dbReference type="EMBL" id="SUNJ01012871">
    <property type="protein sequence ID" value="TPP57706.1"/>
    <property type="molecule type" value="Genomic_DNA"/>
</dbReference>
<evidence type="ECO:0000313" key="3">
    <source>
        <dbReference type="Proteomes" id="UP000316759"/>
    </source>
</evidence>
<feature type="compositionally biased region" description="Basic and acidic residues" evidence="1">
    <location>
        <begin position="138"/>
        <end position="147"/>
    </location>
</feature>
<name>A0A504YAY8_FASGI</name>
<gene>
    <name evidence="2" type="ORF">FGIG_01200</name>
</gene>
<organism evidence="2 3">
    <name type="scientific">Fasciola gigantica</name>
    <name type="common">Giant liver fluke</name>
    <dbReference type="NCBI Taxonomy" id="46835"/>
    <lineage>
        <taxon>Eukaryota</taxon>
        <taxon>Metazoa</taxon>
        <taxon>Spiralia</taxon>
        <taxon>Lophotrochozoa</taxon>
        <taxon>Platyhelminthes</taxon>
        <taxon>Trematoda</taxon>
        <taxon>Digenea</taxon>
        <taxon>Plagiorchiida</taxon>
        <taxon>Echinostomata</taxon>
        <taxon>Echinostomatoidea</taxon>
        <taxon>Fasciolidae</taxon>
        <taxon>Fasciola</taxon>
    </lineage>
</organism>
<accession>A0A504YAY8</accession>
<evidence type="ECO:0000313" key="2">
    <source>
        <dbReference type="EMBL" id="TPP57706.1"/>
    </source>
</evidence>
<sequence length="235" mass="24945">MSHAPGYGWCMDTTGQARFPGPAPSAACNPVGQAYYPSVNQCSDDFRGQHNMTPGFGWQQGPNLAPSMDFGGFNSAPAGGVAPDVYGFGFTAPPTQPAPAPPPMASARPPFFLEPSAPPLSVPSPFSDPGRTSAPDNHSSRPFEGTRETMSSAPKVINITSDSKPARPPPPEVVPATNSIPKPSSDLNKPTSSDGEDRRNTSQYKEALQNMAALMTDVDLTEDVMNDLKHRFDLK</sequence>
<feature type="compositionally biased region" description="Polar residues" evidence="1">
    <location>
        <begin position="177"/>
        <end position="193"/>
    </location>
</feature>
<proteinExistence type="predicted"/>
<dbReference type="AlphaFoldDB" id="A0A504YAY8"/>